<keyword evidence="1" id="KW-1133">Transmembrane helix</keyword>
<protein>
    <recommendedName>
        <fullName evidence="4">DNA/RNA endonuclease G, NUC1</fullName>
    </recommendedName>
</protein>
<keyword evidence="1" id="KW-0812">Transmembrane</keyword>
<comment type="caution">
    <text evidence="2">The sequence shown here is derived from an EMBL/GenBank/DDBJ whole genome shotgun (WGS) entry which is preliminary data.</text>
</comment>
<evidence type="ECO:0000313" key="3">
    <source>
        <dbReference type="Proteomes" id="UP000078252"/>
    </source>
</evidence>
<organism evidence="2 3">
    <name type="scientific">Curtobacterium luteum</name>
    <dbReference type="NCBI Taxonomy" id="33881"/>
    <lineage>
        <taxon>Bacteria</taxon>
        <taxon>Bacillati</taxon>
        <taxon>Actinomycetota</taxon>
        <taxon>Actinomycetes</taxon>
        <taxon>Micrococcales</taxon>
        <taxon>Microbacteriaceae</taxon>
        <taxon>Curtobacterium</taxon>
    </lineage>
</organism>
<proteinExistence type="predicted"/>
<keyword evidence="1" id="KW-0472">Membrane</keyword>
<sequence length="191" mass="19892">MERVYRRVLRRETSASRSGTVVVAMLLTVLLAAAVVFAAAVVLLGQRVLGVDPRAVVDTAVRAPAGLDTTVVVTIGAIVAVVGLVFLLRGLLPQRRPRHTLPSDRLAVVVDDEVLASAAARAARSATRLGPDAAVGTVGRRTVDVVLRPAAGVDVPVIDATEAVQRELDAVAAQPTVTPHVRVQPTGRVDG</sequence>
<dbReference type="AlphaFoldDB" id="A0A175RZU2"/>
<dbReference type="Proteomes" id="UP000078252">
    <property type="component" value="Unassembled WGS sequence"/>
</dbReference>
<dbReference type="STRING" id="33881.NS184_05790"/>
<accession>A0A175RZU2</accession>
<dbReference type="PATRIC" id="fig|33881.3.peg.1452"/>
<feature type="transmembrane region" description="Helical" evidence="1">
    <location>
        <begin position="65"/>
        <end position="88"/>
    </location>
</feature>
<gene>
    <name evidence="2" type="ORF">NS184_05790</name>
</gene>
<evidence type="ECO:0000313" key="2">
    <source>
        <dbReference type="EMBL" id="KTR08372.1"/>
    </source>
</evidence>
<evidence type="ECO:0000256" key="1">
    <source>
        <dbReference type="SAM" id="Phobius"/>
    </source>
</evidence>
<dbReference type="EMBL" id="LDQC01000031">
    <property type="protein sequence ID" value="KTR08372.1"/>
    <property type="molecule type" value="Genomic_DNA"/>
</dbReference>
<feature type="transmembrane region" description="Helical" evidence="1">
    <location>
        <begin position="21"/>
        <end position="45"/>
    </location>
</feature>
<evidence type="ECO:0008006" key="4">
    <source>
        <dbReference type="Google" id="ProtNLM"/>
    </source>
</evidence>
<name>A0A175RZU2_9MICO</name>
<reference evidence="2 3" key="1">
    <citation type="journal article" date="2016" name="Front. Microbiol.">
        <title>Genomic Resource of Rice Seed Associated Bacteria.</title>
        <authorList>
            <person name="Midha S."/>
            <person name="Bansal K."/>
            <person name="Sharma S."/>
            <person name="Kumar N."/>
            <person name="Patil P.P."/>
            <person name="Chaudhry V."/>
            <person name="Patil P.B."/>
        </authorList>
    </citation>
    <scope>NUCLEOTIDE SEQUENCE [LARGE SCALE GENOMIC DNA]</scope>
    <source>
        <strain evidence="2 3">NS184</strain>
    </source>
</reference>